<protein>
    <submittedName>
        <fullName evidence="2">Uncharacterized protein</fullName>
    </submittedName>
</protein>
<feature type="compositionally biased region" description="Low complexity" evidence="1">
    <location>
        <begin position="277"/>
        <end position="297"/>
    </location>
</feature>
<dbReference type="AlphaFoldDB" id="A0AAN8Q0Z5"/>
<evidence type="ECO:0000313" key="2">
    <source>
        <dbReference type="EMBL" id="KAK6192034.1"/>
    </source>
</evidence>
<reference evidence="2 3" key="1">
    <citation type="submission" date="2024-01" db="EMBL/GenBank/DDBJ databases">
        <title>The genome of the rayed Mediterranean limpet Patella caerulea (Linnaeus, 1758).</title>
        <authorList>
            <person name="Anh-Thu Weber A."/>
            <person name="Halstead-Nussloch G."/>
        </authorList>
    </citation>
    <scope>NUCLEOTIDE SEQUENCE [LARGE SCALE GENOMIC DNA]</scope>
    <source>
        <strain evidence="2">AATW-2023a</strain>
        <tissue evidence="2">Whole specimen</tissue>
    </source>
</reference>
<feature type="compositionally biased region" description="Low complexity" evidence="1">
    <location>
        <begin position="252"/>
        <end position="264"/>
    </location>
</feature>
<dbReference type="EMBL" id="JAZGQO010000002">
    <property type="protein sequence ID" value="KAK6192034.1"/>
    <property type="molecule type" value="Genomic_DNA"/>
</dbReference>
<evidence type="ECO:0000313" key="3">
    <source>
        <dbReference type="Proteomes" id="UP001347796"/>
    </source>
</evidence>
<name>A0AAN8Q0Z5_PATCE</name>
<keyword evidence="3" id="KW-1185">Reference proteome</keyword>
<feature type="region of interest" description="Disordered" evidence="1">
    <location>
        <begin position="252"/>
        <end position="303"/>
    </location>
</feature>
<sequence length="356" mass="39887">MFDLLNVLGHGHIISFTPEDVTNPTFTSTSKDSALTVTAGNADSLNSIYAKDVNGLSEPSNNIASTDPQISNLIQTDSRRSHLKPKVVRTVTIQPAEFTIGQPADSVTPLTSSPRDLYSAFETGPSADNALLNSVDMQIQGSNMQMRNGNMQMPGGNMQMNMQMPGGNMRVGGGTIGGNMQMTGGDIQRNGGSRQMTGRDMQIRDRNMQMRDRNMNMRDRSMQMRGRNRQINGGTRPMRRGNRRVIERSRNVNGGNRNFNVGRGRFNDGTRRRRNRPIFNPRRQYNRNTNSRTSSTRQFNQRRRPGLVNNYDSTMNARSTESGSCMKKNSFLGLPSEHVCRCEPFKLYLLRAVKPI</sequence>
<accession>A0AAN8Q0Z5</accession>
<organism evidence="2 3">
    <name type="scientific">Patella caerulea</name>
    <name type="common">Rayed Mediterranean limpet</name>
    <dbReference type="NCBI Taxonomy" id="87958"/>
    <lineage>
        <taxon>Eukaryota</taxon>
        <taxon>Metazoa</taxon>
        <taxon>Spiralia</taxon>
        <taxon>Lophotrochozoa</taxon>
        <taxon>Mollusca</taxon>
        <taxon>Gastropoda</taxon>
        <taxon>Patellogastropoda</taxon>
        <taxon>Patelloidea</taxon>
        <taxon>Patellidae</taxon>
        <taxon>Patella</taxon>
    </lineage>
</organism>
<evidence type="ECO:0000256" key="1">
    <source>
        <dbReference type="SAM" id="MobiDB-lite"/>
    </source>
</evidence>
<dbReference type="Proteomes" id="UP001347796">
    <property type="component" value="Unassembled WGS sequence"/>
</dbReference>
<gene>
    <name evidence="2" type="ORF">SNE40_003585</name>
</gene>
<comment type="caution">
    <text evidence="2">The sequence shown here is derived from an EMBL/GenBank/DDBJ whole genome shotgun (WGS) entry which is preliminary data.</text>
</comment>
<proteinExistence type="predicted"/>